<dbReference type="InterPro" id="IPR023395">
    <property type="entry name" value="MCP_dom_sf"/>
</dbReference>
<feature type="repeat" description="Solcar" evidence="9">
    <location>
        <begin position="221"/>
        <end position="310"/>
    </location>
</feature>
<evidence type="ECO:0000256" key="6">
    <source>
        <dbReference type="ARBA" id="ARBA00022989"/>
    </source>
</evidence>
<comment type="subcellular location">
    <subcellularLocation>
        <location evidence="1">Mitochondrion membrane</location>
        <topology evidence="1">Multi-pass membrane protein</topology>
    </subcellularLocation>
</comment>
<dbReference type="PANTHER" id="PTHR45624:SF24">
    <property type="entry name" value="MITOCHONDRIAL SUBSTRATE CARRIER FAMILY PROTEIN G"/>
    <property type="match status" value="1"/>
</dbReference>
<protein>
    <submittedName>
        <fullName evidence="11">G10976 protein</fullName>
    </submittedName>
</protein>
<dbReference type="PANTHER" id="PTHR45624">
    <property type="entry name" value="MITOCHONDRIAL BASIC AMINO ACIDS TRANSPORTER-RELATED"/>
    <property type="match status" value="1"/>
</dbReference>
<keyword evidence="4 9" id="KW-0812">Transmembrane</keyword>
<dbReference type="InterPro" id="IPR018108">
    <property type="entry name" value="MCP_transmembrane"/>
</dbReference>
<dbReference type="PROSITE" id="PS50920">
    <property type="entry name" value="SOLCAR"/>
    <property type="match status" value="3"/>
</dbReference>
<keyword evidence="5" id="KW-0677">Repeat</keyword>
<evidence type="ECO:0000256" key="8">
    <source>
        <dbReference type="ARBA" id="ARBA00023136"/>
    </source>
</evidence>
<keyword evidence="7" id="KW-0496">Mitochondrion</keyword>
<dbReference type="Pfam" id="PF00153">
    <property type="entry name" value="Mito_carr"/>
    <property type="match status" value="3"/>
</dbReference>
<proteinExistence type="inferred from homology"/>
<evidence type="ECO:0000256" key="3">
    <source>
        <dbReference type="ARBA" id="ARBA00022448"/>
    </source>
</evidence>
<feature type="repeat" description="Solcar" evidence="9">
    <location>
        <begin position="16"/>
        <end position="103"/>
    </location>
</feature>
<dbReference type="Gene3D" id="1.50.40.10">
    <property type="entry name" value="Mitochondrial carrier domain"/>
    <property type="match status" value="1"/>
</dbReference>
<gene>
    <name evidence="11" type="primary">g10976</name>
    <name evidence="11" type="ORF">VP750_LOCUS9835</name>
</gene>
<evidence type="ECO:0000256" key="2">
    <source>
        <dbReference type="ARBA" id="ARBA00006375"/>
    </source>
</evidence>
<evidence type="ECO:0000313" key="12">
    <source>
        <dbReference type="Proteomes" id="UP001497392"/>
    </source>
</evidence>
<comment type="caution">
    <text evidence="11">The sequence shown here is derived from an EMBL/GenBank/DDBJ whole genome shotgun (WGS) entry which is preliminary data.</text>
</comment>
<name>A0ABP1G708_9CHLO</name>
<dbReference type="InterPro" id="IPR050567">
    <property type="entry name" value="Mitochondrial_Carrier"/>
</dbReference>
<keyword evidence="8 9" id="KW-0472">Membrane</keyword>
<comment type="similarity">
    <text evidence="2 10">Belongs to the mitochondrial carrier (TC 2.A.29) family.</text>
</comment>
<keyword evidence="6" id="KW-1133">Transmembrane helix</keyword>
<dbReference type="EMBL" id="CAXHTA020000017">
    <property type="protein sequence ID" value="CAL5227929.1"/>
    <property type="molecule type" value="Genomic_DNA"/>
</dbReference>
<keyword evidence="3 10" id="KW-0813">Transport</keyword>
<organism evidence="11 12">
    <name type="scientific">Coccomyxa viridis</name>
    <dbReference type="NCBI Taxonomy" id="1274662"/>
    <lineage>
        <taxon>Eukaryota</taxon>
        <taxon>Viridiplantae</taxon>
        <taxon>Chlorophyta</taxon>
        <taxon>core chlorophytes</taxon>
        <taxon>Trebouxiophyceae</taxon>
        <taxon>Trebouxiophyceae incertae sedis</taxon>
        <taxon>Coccomyxaceae</taxon>
        <taxon>Coccomyxa</taxon>
    </lineage>
</organism>
<dbReference type="SUPFAM" id="SSF103506">
    <property type="entry name" value="Mitochondrial carrier"/>
    <property type="match status" value="1"/>
</dbReference>
<evidence type="ECO:0000256" key="5">
    <source>
        <dbReference type="ARBA" id="ARBA00022737"/>
    </source>
</evidence>
<evidence type="ECO:0000256" key="1">
    <source>
        <dbReference type="ARBA" id="ARBA00004225"/>
    </source>
</evidence>
<evidence type="ECO:0000256" key="10">
    <source>
        <dbReference type="RuleBase" id="RU000488"/>
    </source>
</evidence>
<reference evidence="11 12" key="1">
    <citation type="submission" date="2024-06" db="EMBL/GenBank/DDBJ databases">
        <authorList>
            <person name="Kraege A."/>
            <person name="Thomma B."/>
        </authorList>
    </citation>
    <scope>NUCLEOTIDE SEQUENCE [LARGE SCALE GENOMIC DNA]</scope>
</reference>
<dbReference type="Proteomes" id="UP001497392">
    <property type="component" value="Unassembled WGS sequence"/>
</dbReference>
<feature type="repeat" description="Solcar" evidence="9">
    <location>
        <begin position="115"/>
        <end position="209"/>
    </location>
</feature>
<accession>A0ABP1G708</accession>
<keyword evidence="12" id="KW-1185">Reference proteome</keyword>
<sequence>MGSPLGDPESRFPGVPKVYKDIFAGTCGGIAVTLAGHPFDTAKVRLQTQSSTNPIYSGALDVVKKTIQWEGVPGLYKGVQSPLVGQVVFRSVLFGAFGAAKRWLSTNKDGTTRTLTTADFYKAGAITGFVSAFAEGPIDFFKSQIQVQIIRSKSDPSYKPAFTTVSGAVRSALSNNGIRGPFQGLGPTILRNTPANSIYLGSFEVLKQQFAEYKGCEPKDLPGWMTVTAAGLGGLAYWVTIYPLDQIKSAMSTDAIIVSQRKYPNMMVTAQKLWAEGGAGRFYKGFTPCLLRAFPANGIMLLTVDKVTYMLA</sequence>
<evidence type="ECO:0000256" key="7">
    <source>
        <dbReference type="ARBA" id="ARBA00023128"/>
    </source>
</evidence>
<evidence type="ECO:0000256" key="9">
    <source>
        <dbReference type="PROSITE-ProRule" id="PRU00282"/>
    </source>
</evidence>
<evidence type="ECO:0000313" key="11">
    <source>
        <dbReference type="EMBL" id="CAL5227929.1"/>
    </source>
</evidence>
<evidence type="ECO:0000256" key="4">
    <source>
        <dbReference type="ARBA" id="ARBA00022692"/>
    </source>
</evidence>